<proteinExistence type="predicted"/>
<feature type="region of interest" description="Disordered" evidence="1">
    <location>
        <begin position="215"/>
        <end position="236"/>
    </location>
</feature>
<dbReference type="AlphaFoldDB" id="A0A545AQZ1"/>
<feature type="compositionally biased region" description="Basic and acidic residues" evidence="1">
    <location>
        <begin position="12"/>
        <end position="28"/>
    </location>
</feature>
<evidence type="ECO:0000259" key="2">
    <source>
        <dbReference type="Pfam" id="PF04149"/>
    </source>
</evidence>
<dbReference type="EMBL" id="VIRS01000012">
    <property type="protein sequence ID" value="TQS43703.1"/>
    <property type="molecule type" value="Genomic_DNA"/>
</dbReference>
<sequence length="344" mass="38375">MTNLSDTTYPPLERHAAHRHDEPYRRLGESLSSSGKKDPDTPLPSLFCPAARPAGRATVARHLALQSWSGWRKSRHSITTNCVQVQLFGGMVLLGDTKHPTGVFLRIRPRLWATFLADLRAHRFDLDALRSAAKSTDGEEFHRNREALDVLENSQAPGWGDMARIWARFAPRFAKDQLAQWVLDVEDVPVRGVGELEDDVTGVTHRVEAAPVRNDMHRDVGPTGDFPNPSSLPRHHGLAPDDSMQHGFVQEEMHLGGVGPVEHFLTFHSKIDQRIDLVLLRSIAFLHRDDGPGVVFRLQKPGNHDRFEVANDRRRGLVAEHSDQLCGCHAPVTIPPGPAARVSR</sequence>
<dbReference type="InParanoid" id="A0A545AQZ1"/>
<evidence type="ECO:0000313" key="3">
    <source>
        <dbReference type="EMBL" id="TQS43703.1"/>
    </source>
</evidence>
<dbReference type="OrthoDB" id="3482373at2"/>
<keyword evidence="4" id="KW-1185">Reference proteome</keyword>
<evidence type="ECO:0000313" key="4">
    <source>
        <dbReference type="Proteomes" id="UP000317982"/>
    </source>
</evidence>
<dbReference type="Proteomes" id="UP000317982">
    <property type="component" value="Unassembled WGS sequence"/>
</dbReference>
<name>A0A545AQZ1_9ACTN</name>
<gene>
    <name evidence="3" type="ORF">FL583_18490</name>
</gene>
<accession>A0A545AQZ1</accession>
<reference evidence="3 4" key="1">
    <citation type="submission" date="2019-07" db="EMBL/GenBank/DDBJ databases">
        <title>Cryptosporangium phraense sp. nov., isolated from plant litter.</title>
        <authorList>
            <person name="Suriyachadkun C."/>
        </authorList>
    </citation>
    <scope>NUCLEOTIDE SEQUENCE [LARGE SCALE GENOMIC DNA]</scope>
    <source>
        <strain evidence="3 4">A-T 5661</strain>
    </source>
</reference>
<feature type="domain" description="DUF397" evidence="2">
    <location>
        <begin position="70"/>
        <end position="120"/>
    </location>
</feature>
<comment type="caution">
    <text evidence="3">The sequence shown here is derived from an EMBL/GenBank/DDBJ whole genome shotgun (WGS) entry which is preliminary data.</text>
</comment>
<feature type="region of interest" description="Disordered" evidence="1">
    <location>
        <begin position="1"/>
        <end position="47"/>
    </location>
</feature>
<dbReference type="Pfam" id="PF04149">
    <property type="entry name" value="DUF397"/>
    <property type="match status" value="1"/>
</dbReference>
<protein>
    <submittedName>
        <fullName evidence="3">DUF397 domain-containing protein</fullName>
    </submittedName>
</protein>
<organism evidence="3 4">
    <name type="scientific">Cryptosporangium phraense</name>
    <dbReference type="NCBI Taxonomy" id="2593070"/>
    <lineage>
        <taxon>Bacteria</taxon>
        <taxon>Bacillati</taxon>
        <taxon>Actinomycetota</taxon>
        <taxon>Actinomycetes</taxon>
        <taxon>Cryptosporangiales</taxon>
        <taxon>Cryptosporangiaceae</taxon>
        <taxon>Cryptosporangium</taxon>
    </lineage>
</organism>
<dbReference type="InterPro" id="IPR007278">
    <property type="entry name" value="DUF397"/>
</dbReference>
<evidence type="ECO:0000256" key="1">
    <source>
        <dbReference type="SAM" id="MobiDB-lite"/>
    </source>
</evidence>